<dbReference type="Proteomes" id="UP000001593">
    <property type="component" value="Unassembled WGS sequence"/>
</dbReference>
<keyword evidence="4" id="KW-1185">Reference proteome</keyword>
<sequence length="390" mass="44411">MASNAAYSFPCLPPDSGRYHVKQQKLIENDKSLSTLRDSVAELVISDQGVSPSDSHENMVTSKELSSSEHVDHLDNDTHEPSSGVKIHALSLNDTSTIKKWVDHLKVFYANNPKCHPTPSVHNYSTDHSKCGKQRNSKKETLDKRKEAILSKNKNAAKSANQITMELLLKRKRKMTAGLNKSGQFADKKQIGFEKVMVHEFEVGDKFSGSFLKPKTQNQAATYISGNTSGEDYGDGFGRKFREKLAKAERQERNAEKLIHDNRVAERKLAEAQEVIKTLTARVERRRKFINGKQKVEKELVALIKHLKSERNKKLAEYRQLWESLNKKLSETNCQIDALNKTKTAIEFNYQNELQESLELVRAFEAKESQIRKIKIKIEGAKKFKEEARA</sequence>
<organism evidence="3 4">
    <name type="scientific">Nematostella vectensis</name>
    <name type="common">Starlet sea anemone</name>
    <dbReference type="NCBI Taxonomy" id="45351"/>
    <lineage>
        <taxon>Eukaryota</taxon>
        <taxon>Metazoa</taxon>
        <taxon>Cnidaria</taxon>
        <taxon>Anthozoa</taxon>
        <taxon>Hexacorallia</taxon>
        <taxon>Actiniaria</taxon>
        <taxon>Edwardsiidae</taxon>
        <taxon>Nematostella</taxon>
    </lineage>
</organism>
<reference evidence="3 4" key="1">
    <citation type="journal article" date="2007" name="Science">
        <title>Sea anemone genome reveals ancestral eumetazoan gene repertoire and genomic organization.</title>
        <authorList>
            <person name="Putnam N.H."/>
            <person name="Srivastava M."/>
            <person name="Hellsten U."/>
            <person name="Dirks B."/>
            <person name="Chapman J."/>
            <person name="Salamov A."/>
            <person name="Terry A."/>
            <person name="Shapiro H."/>
            <person name="Lindquist E."/>
            <person name="Kapitonov V.V."/>
            <person name="Jurka J."/>
            <person name="Genikhovich G."/>
            <person name="Grigoriev I.V."/>
            <person name="Lucas S.M."/>
            <person name="Steele R.E."/>
            <person name="Finnerty J.R."/>
            <person name="Technau U."/>
            <person name="Martindale M.Q."/>
            <person name="Rokhsar D.S."/>
        </authorList>
    </citation>
    <scope>NUCLEOTIDE SEQUENCE [LARGE SCALE GENOMIC DNA]</scope>
    <source>
        <strain evidence="4">CH2 X CH6</strain>
    </source>
</reference>
<dbReference type="AlphaFoldDB" id="A7RF29"/>
<keyword evidence="1" id="KW-0175">Coiled coil</keyword>
<protein>
    <submittedName>
        <fullName evidence="3">Uncharacterized protein</fullName>
    </submittedName>
</protein>
<feature type="compositionally biased region" description="Basic and acidic residues" evidence="2">
    <location>
        <begin position="66"/>
        <end position="80"/>
    </location>
</feature>
<gene>
    <name evidence="3" type="ORF">NEMVEDRAFT_v1g237776</name>
</gene>
<evidence type="ECO:0000256" key="1">
    <source>
        <dbReference type="SAM" id="Coils"/>
    </source>
</evidence>
<evidence type="ECO:0000313" key="4">
    <source>
        <dbReference type="Proteomes" id="UP000001593"/>
    </source>
</evidence>
<feature type="region of interest" description="Disordered" evidence="2">
    <location>
        <begin position="120"/>
        <end position="139"/>
    </location>
</feature>
<name>A7RF29_NEMVE</name>
<evidence type="ECO:0000256" key="2">
    <source>
        <dbReference type="SAM" id="MobiDB-lite"/>
    </source>
</evidence>
<feature type="region of interest" description="Disordered" evidence="2">
    <location>
        <begin position="47"/>
        <end position="82"/>
    </location>
</feature>
<proteinExistence type="predicted"/>
<dbReference type="InParanoid" id="A7RF29"/>
<feature type="compositionally biased region" description="Polar residues" evidence="2">
    <location>
        <begin position="48"/>
        <end position="65"/>
    </location>
</feature>
<dbReference type="HOGENOM" id="CLU_708458_0_0_1"/>
<dbReference type="EMBL" id="DS469507">
    <property type="protein sequence ID" value="EDO50020.1"/>
    <property type="molecule type" value="Genomic_DNA"/>
</dbReference>
<feature type="coiled-coil region" evidence="1">
    <location>
        <begin position="238"/>
        <end position="313"/>
    </location>
</feature>
<accession>A7RF29</accession>
<evidence type="ECO:0000313" key="3">
    <source>
        <dbReference type="EMBL" id="EDO50020.1"/>
    </source>
</evidence>
<dbReference type="PhylomeDB" id="A7RF29"/>